<sequence>MSGSRRGSALLRELSRAEAKIETLEEFISERERQLHVAVSRLRSRGDSRRTSRNNIRRRRAGITSDALLRMHSLSSDSFEYADNDVYMQPLDDYVCLRLLRVEKSLTSSEGHVPFVLSRLIGRHYHVGPEGADIGTSTDCTVCTPPESEAFPKHAQISWITGTKSTDGLFELCDLTKGQGLFRVLPTTPTVHESAGTNLTTTTGQGSDDISGVRLSRGVQFQTGRLVWSLTALPGDQVLTIKMFSAARIDVNSEYSPPNSDDSSSYHRLSSVLFPSAVSTGPLPHPSPYLLLHIAVVNKDLDMVLYLLDKGAKVNLQSGPLLVTSLHLASQLGQTDILYHLLARGGDVELRDVNRLTALDLTSSYEVRKMLLNSVLLCAASEAGDVEEVSRLLNQCGVPVSVCGLRHKAPLHLASASGHAAVVDLLLASGANVNSRGGGHRRTPLHYASLYNHVGIATTLLAAGASEVARDSGGLTPLNLSMGGDMCKLLHKQPLSLCLAVQSEDVQRVQQLLEENEVENHNLVDQRNEHSHAPLHIACTTGNMYELDDQGESVEVRVQGAVEVVEERLKQLQKMTESPVTTPAEESSVNSLQLPIAMTRQESQTSYSSESEQAWLLSRHQNLKAVAAVLTPAHERLLKAIEGRNLSEFVRVFCSESVSPDIFVDRYCPIPALVRTIQDGLFQFTEELLKRGATVSSSGPADMVPFILAAEKGHCDILQLLVAHGAKVNIQSTDTQTTALHEAASAGSLECVLYLLSQGANKAALNCNGETPFDCTTELEIRELLAVGINELLVAACTGDSDKIRTLVIEEGFSPSHEFQQGVTALHEACEGGHEQCVAVLIELGAVVNQQTHTTQASPLHIASRNNHLNIASLLLKAGAKTHFKDSDGKVPFEVASSNQMRKILIEARSALVTPVQYQRETSKEARLCKICMDNTINTIILPCGHQLHHPDVIARLLAATSEPDLFLPEEPYRMSVRGGITVEDIPRGLSDEVVEQYFFSKGSEIQLFQFDKEKRSARIIFEDHGGANSVLKCANPPGEGERFEQCSRETPSKSDTTEVSSSIVTMNVEFDLHQWKVVSNLGVVQEIEIQARQLGLSITHPTYESSTVKIVGTVQHVILAKQRFEDLKKHILVSSKTLHYSPGLWTVLKSMKDSISLLEHDCNVSINIKAVPSNYSDTDSGPSRVVFVAQISECNVEICFGNFVQHPSASTMINLVVQNIDQHHLPELIEAGGKQVFSDIYSRVKELSSCVLPQVFETKPRSLSVQKLINCMVLKWNPNDKKTAAVLEEGLSGAMISSSRPCVVINQSAPIKCPPVVLVDIITRAIETNSDTLAGFTFALYVKTKEGIKSIGHFFKDRHVRVTSNDPYDQLEHLSGDDSDMYINVLESDLFSFFSVAHGNLLEQKVQVYVNSTNSDLDLSRGVLSKQLLKLMGQKLQDHCNEYAPLATGKVAVTSAEKMFCNVILHVNLPSYGVKGSQRVFKEAMQNILQICLDQSLTSIAIPSLGTGKLGYPHHLVADVVISEVLGFNEKHPKFFKKVVLVLSERHVYEKCMKIYAEKLLTSTSEKSHALDTAQIRAAPSVLLKLLESLQVRCRRCGKKVVGAAEKHLQHLESGCKLHLVLTDQDPTPTSHASPPDNILTLATRGRVRRHFIGAVAGTLDVSPRQATRRTKALNEVREIVSGGDTNKQLQLEVKSLPKASREQLMHDAGFSVHVPAGKGQELLALESRLHGNEMRHRPPMESVETVEKMEGEKKQRKGVQGVVEKVKGEVVPFSFPKRGHTGEELRASALVYLEVLQDHLLQLLDDNNQACRITWDKGMLEGEVWVKLGGDKGGSCMKVQAQLCNVPTPNSPKNTSVFTAFEAPDTFTNLHIALERYKEQVIQLQSLTWSGKRVRVFLSGDYEFLCRMYGLSGASGCHCCLWCEISSDQLRTPLHTRGYSQPRTLDTLKRDHQQFLQSGGNIKHAKKFNNVIQPHMWDIQIDQKLHQLTEERDAHVQAIAALEELVPRMALTATSEDSARAQINYAEQGITECRKKAHELDREIDKVKSDIEKGFRMEEACHNKYSNKYLSEATISTLETDIKTFLQHYRQTYPHATVTPKLHLLEDHMAPWIRKWGGVGFGVMGEQGAESIHAEFNRIEQRHRNQRHDRVERLRRVVTEHLLKSLPSHVAAQPPTKRRKIAEE</sequence>
<dbReference type="InterPro" id="IPR002110">
    <property type="entry name" value="Ankyrin_rpt"/>
</dbReference>
<feature type="repeat" description="ANK" evidence="3">
    <location>
        <begin position="324"/>
        <end position="353"/>
    </location>
</feature>
<reference evidence="6" key="1">
    <citation type="submission" date="2023-03" db="EMBL/GenBank/DDBJ databases">
        <authorList>
            <person name="Steffen K."/>
            <person name="Cardenas P."/>
        </authorList>
    </citation>
    <scope>NUCLEOTIDE SEQUENCE</scope>
</reference>
<dbReference type="Pfam" id="PF06918">
    <property type="entry name" value="DUF1280"/>
    <property type="match status" value="1"/>
</dbReference>
<dbReference type="PROSITE" id="PS51154">
    <property type="entry name" value="MACRO"/>
    <property type="match status" value="1"/>
</dbReference>
<evidence type="ECO:0000256" key="2">
    <source>
        <dbReference type="ARBA" id="ARBA00023043"/>
    </source>
</evidence>
<proteinExistence type="predicted"/>
<feature type="region of interest" description="Disordered" evidence="4">
    <location>
        <begin position="1736"/>
        <end position="1761"/>
    </location>
</feature>
<dbReference type="InterPro" id="IPR036770">
    <property type="entry name" value="Ankyrin_rpt-contain_sf"/>
</dbReference>
<evidence type="ECO:0000256" key="3">
    <source>
        <dbReference type="PROSITE-ProRule" id="PRU00023"/>
    </source>
</evidence>
<dbReference type="Pfam" id="PF00023">
    <property type="entry name" value="Ank"/>
    <property type="match status" value="1"/>
</dbReference>
<keyword evidence="1" id="KW-0677">Repeat</keyword>
<comment type="caution">
    <text evidence="6">The sequence shown here is derived from an EMBL/GenBank/DDBJ whole genome shotgun (WGS) entry which is preliminary data.</text>
</comment>
<feature type="repeat" description="ANK" evidence="3">
    <location>
        <begin position="855"/>
        <end position="887"/>
    </location>
</feature>
<accession>A0AA35WFS0</accession>
<evidence type="ECO:0000259" key="5">
    <source>
        <dbReference type="PROSITE" id="PS51154"/>
    </source>
</evidence>
<dbReference type="PANTHER" id="PTHR24171:SF8">
    <property type="entry name" value="BRCA1-ASSOCIATED RING DOMAIN PROTEIN 1"/>
    <property type="match status" value="1"/>
</dbReference>
<dbReference type="InterPro" id="IPR043472">
    <property type="entry name" value="Macro_dom-like"/>
</dbReference>
<dbReference type="PROSITE" id="PS50088">
    <property type="entry name" value="ANK_REPEAT"/>
    <property type="match status" value="8"/>
</dbReference>
<feature type="repeat" description="ANK" evidence="3">
    <location>
        <begin position="292"/>
        <end position="319"/>
    </location>
</feature>
<gene>
    <name evidence="6" type="ORF">GBAR_LOCUS11382</name>
</gene>
<feature type="compositionally biased region" description="Basic and acidic residues" evidence="4">
    <location>
        <begin position="1736"/>
        <end position="1755"/>
    </location>
</feature>
<keyword evidence="2 3" id="KW-0040">ANK repeat</keyword>
<dbReference type="Pfam" id="PF12796">
    <property type="entry name" value="Ank_2"/>
    <property type="match status" value="3"/>
</dbReference>
<dbReference type="InterPro" id="IPR013083">
    <property type="entry name" value="Znf_RING/FYVE/PHD"/>
</dbReference>
<protein>
    <submittedName>
        <fullName evidence="6">Ankyrin-3</fullName>
    </submittedName>
</protein>
<feature type="domain" description="Macro" evidence="5">
    <location>
        <begin position="1382"/>
        <end position="1561"/>
    </location>
</feature>
<dbReference type="SUPFAM" id="SSF48403">
    <property type="entry name" value="Ankyrin repeat"/>
    <property type="match status" value="3"/>
</dbReference>
<dbReference type="SMART" id="SM00506">
    <property type="entry name" value="A1pp"/>
    <property type="match status" value="1"/>
</dbReference>
<evidence type="ECO:0000313" key="7">
    <source>
        <dbReference type="Proteomes" id="UP001174909"/>
    </source>
</evidence>
<feature type="repeat" description="ANK" evidence="3">
    <location>
        <begin position="440"/>
        <end position="472"/>
    </location>
</feature>
<feature type="repeat" description="ANK" evidence="3">
    <location>
        <begin position="701"/>
        <end position="733"/>
    </location>
</feature>
<feature type="repeat" description="ANK" evidence="3">
    <location>
        <begin position="821"/>
        <end position="853"/>
    </location>
</feature>
<dbReference type="SMART" id="SM00248">
    <property type="entry name" value="ANK"/>
    <property type="match status" value="9"/>
</dbReference>
<dbReference type="Pfam" id="PF01661">
    <property type="entry name" value="Macro"/>
    <property type="match status" value="1"/>
</dbReference>
<dbReference type="PROSITE" id="PS50297">
    <property type="entry name" value="ANK_REP_REGION"/>
    <property type="match status" value="8"/>
</dbReference>
<dbReference type="SUPFAM" id="SSF52949">
    <property type="entry name" value="Macro domain-like"/>
    <property type="match status" value="1"/>
</dbReference>
<evidence type="ECO:0000256" key="4">
    <source>
        <dbReference type="SAM" id="MobiDB-lite"/>
    </source>
</evidence>
<dbReference type="Proteomes" id="UP001174909">
    <property type="component" value="Unassembled WGS sequence"/>
</dbReference>
<dbReference type="InterPro" id="IPR002589">
    <property type="entry name" value="Macro_dom"/>
</dbReference>
<feature type="repeat" description="ANK" evidence="3">
    <location>
        <begin position="735"/>
        <end position="767"/>
    </location>
</feature>
<dbReference type="Gene3D" id="1.25.40.20">
    <property type="entry name" value="Ankyrin repeat-containing domain"/>
    <property type="match status" value="4"/>
</dbReference>
<dbReference type="Gene3D" id="3.30.40.10">
    <property type="entry name" value="Zinc/RING finger domain, C3HC4 (zinc finger)"/>
    <property type="match status" value="1"/>
</dbReference>
<evidence type="ECO:0000256" key="1">
    <source>
        <dbReference type="ARBA" id="ARBA00022737"/>
    </source>
</evidence>
<dbReference type="Gene3D" id="3.40.220.10">
    <property type="entry name" value="Leucine Aminopeptidase, subunit E, domain 1"/>
    <property type="match status" value="1"/>
</dbReference>
<dbReference type="EMBL" id="CASHTH010001711">
    <property type="protein sequence ID" value="CAI8018804.1"/>
    <property type="molecule type" value="Genomic_DNA"/>
</dbReference>
<keyword evidence="7" id="KW-1185">Reference proteome</keyword>
<name>A0AA35WFS0_GEOBA</name>
<dbReference type="PANTHER" id="PTHR24171">
    <property type="entry name" value="ANKYRIN REPEAT DOMAIN-CONTAINING PROTEIN 39-RELATED"/>
    <property type="match status" value="1"/>
</dbReference>
<feature type="repeat" description="ANK" evidence="3">
    <location>
        <begin position="406"/>
        <end position="438"/>
    </location>
</feature>
<dbReference type="InterPro" id="IPR009689">
    <property type="entry name" value="DUF1280"/>
</dbReference>
<organism evidence="6 7">
    <name type="scientific">Geodia barretti</name>
    <name type="common">Barrett's horny sponge</name>
    <dbReference type="NCBI Taxonomy" id="519541"/>
    <lineage>
        <taxon>Eukaryota</taxon>
        <taxon>Metazoa</taxon>
        <taxon>Porifera</taxon>
        <taxon>Demospongiae</taxon>
        <taxon>Heteroscleromorpha</taxon>
        <taxon>Tetractinellida</taxon>
        <taxon>Astrophorina</taxon>
        <taxon>Geodiidae</taxon>
        <taxon>Geodia</taxon>
    </lineage>
</organism>
<evidence type="ECO:0000313" key="6">
    <source>
        <dbReference type="EMBL" id="CAI8018804.1"/>
    </source>
</evidence>